<dbReference type="AlphaFoldDB" id="A0A0J6FHR4"/>
<protein>
    <submittedName>
        <fullName evidence="1">Uncharacterized protein</fullName>
    </submittedName>
</protein>
<dbReference type="Proteomes" id="UP000054567">
    <property type="component" value="Unassembled WGS sequence"/>
</dbReference>
<dbReference type="EMBL" id="DS268111">
    <property type="protein sequence ID" value="KMM68915.1"/>
    <property type="molecule type" value="Genomic_DNA"/>
</dbReference>
<accession>A0A0J6FHR4</accession>
<evidence type="ECO:0000313" key="1">
    <source>
        <dbReference type="EMBL" id="KMM68915.1"/>
    </source>
</evidence>
<name>A0A0J6FHR4_COCPO</name>
<reference evidence="2" key="3">
    <citation type="journal article" date="2010" name="Genome Res.">
        <title>Population genomic sequencing of Coccidioides fungi reveals recent hybridization and transposon control.</title>
        <authorList>
            <person name="Neafsey D.E."/>
            <person name="Barker B.M."/>
            <person name="Sharpton T.J."/>
            <person name="Stajich J.E."/>
            <person name="Park D.J."/>
            <person name="Whiston E."/>
            <person name="Hung C.-Y."/>
            <person name="McMahan C."/>
            <person name="White J."/>
            <person name="Sykes S."/>
            <person name="Heiman D."/>
            <person name="Young S."/>
            <person name="Zeng Q."/>
            <person name="Abouelleil A."/>
            <person name="Aftuck L."/>
            <person name="Bessette D."/>
            <person name="Brown A."/>
            <person name="FitzGerald M."/>
            <person name="Lui A."/>
            <person name="Macdonald J.P."/>
            <person name="Priest M."/>
            <person name="Orbach M.J."/>
            <person name="Galgiani J.N."/>
            <person name="Kirkland T.N."/>
            <person name="Cole G.T."/>
            <person name="Birren B.W."/>
            <person name="Henn M.R."/>
            <person name="Taylor J.W."/>
            <person name="Rounsley S.D."/>
        </authorList>
    </citation>
    <scope>NUCLEOTIDE SEQUENCE [LARGE SCALE GENOMIC DNA]</scope>
    <source>
        <strain evidence="2">RMSCC 3488</strain>
    </source>
</reference>
<reference evidence="1 2" key="1">
    <citation type="submission" date="2007-06" db="EMBL/GenBank/DDBJ databases">
        <title>The Genome Sequence of Coccidioides posadasii RMSCC_3488.</title>
        <authorList>
            <consortium name="Coccidioides Genome Resources Consortium"/>
            <consortium name="The Broad Institute Genome Sequencing Platform"/>
            <person name="Henn M.R."/>
            <person name="Sykes S."/>
            <person name="Young S."/>
            <person name="Jaffe D."/>
            <person name="Berlin A."/>
            <person name="Alvarez P."/>
            <person name="Butler J."/>
            <person name="Gnerre S."/>
            <person name="Grabherr M."/>
            <person name="Mauceli E."/>
            <person name="Brockman W."/>
            <person name="Kodira C."/>
            <person name="Alvarado L."/>
            <person name="Zeng Q."/>
            <person name="Crawford M."/>
            <person name="Antoine C."/>
            <person name="Devon K."/>
            <person name="Galgiani J."/>
            <person name="Orsborn K."/>
            <person name="Lewis M.L."/>
            <person name="Nusbaum C."/>
            <person name="Galagan J."/>
            <person name="Birren B."/>
        </authorList>
    </citation>
    <scope>NUCLEOTIDE SEQUENCE [LARGE SCALE GENOMIC DNA]</scope>
    <source>
        <strain evidence="1 2">RMSCC 3488</strain>
    </source>
</reference>
<evidence type="ECO:0000313" key="2">
    <source>
        <dbReference type="Proteomes" id="UP000054567"/>
    </source>
</evidence>
<sequence length="108" mass="11450">MSGIVALGSSAGGAEGKGHASDAAWCRGAESGKDIVVCRLFSQQSLLSLLLWESLLKHDFSSLARQGISTLMLTSGESQGVTTGVWRREQEFSFKANSPLILTPSQHA</sequence>
<organism evidence="1 2">
    <name type="scientific">Coccidioides posadasii RMSCC 3488</name>
    <dbReference type="NCBI Taxonomy" id="454284"/>
    <lineage>
        <taxon>Eukaryota</taxon>
        <taxon>Fungi</taxon>
        <taxon>Dikarya</taxon>
        <taxon>Ascomycota</taxon>
        <taxon>Pezizomycotina</taxon>
        <taxon>Eurotiomycetes</taxon>
        <taxon>Eurotiomycetidae</taxon>
        <taxon>Onygenales</taxon>
        <taxon>Onygenaceae</taxon>
        <taxon>Coccidioides</taxon>
    </lineage>
</organism>
<dbReference type="VEuPathDB" id="FungiDB:CPAG_05237"/>
<gene>
    <name evidence="1" type="ORF">CPAG_05237</name>
</gene>
<proteinExistence type="predicted"/>
<reference evidence="2" key="2">
    <citation type="journal article" date="2009" name="Genome Res.">
        <title>Comparative genomic analyses of the human fungal pathogens Coccidioides and their relatives.</title>
        <authorList>
            <person name="Sharpton T.J."/>
            <person name="Stajich J.E."/>
            <person name="Rounsley S.D."/>
            <person name="Gardner M.J."/>
            <person name="Wortman J.R."/>
            <person name="Jordar V.S."/>
            <person name="Maiti R."/>
            <person name="Kodira C.D."/>
            <person name="Neafsey D.E."/>
            <person name="Zeng Q."/>
            <person name="Hung C.-Y."/>
            <person name="McMahan C."/>
            <person name="Muszewska A."/>
            <person name="Grynberg M."/>
            <person name="Mandel M.A."/>
            <person name="Kellner E.M."/>
            <person name="Barker B.M."/>
            <person name="Galgiani J.N."/>
            <person name="Orbach M.J."/>
            <person name="Kirkland T.N."/>
            <person name="Cole G.T."/>
            <person name="Henn M.R."/>
            <person name="Birren B.W."/>
            <person name="Taylor J.W."/>
        </authorList>
    </citation>
    <scope>NUCLEOTIDE SEQUENCE [LARGE SCALE GENOMIC DNA]</scope>
    <source>
        <strain evidence="2">RMSCC 3488</strain>
    </source>
</reference>